<dbReference type="RefSeq" id="WP_207106902.1">
    <property type="nucleotide sequence ID" value="NZ_JAFLVR010000004.1"/>
</dbReference>
<dbReference type="EMBL" id="JAFLVR010000004">
    <property type="protein sequence ID" value="MBO0451099.1"/>
    <property type="molecule type" value="Genomic_DNA"/>
</dbReference>
<evidence type="ECO:0000256" key="1">
    <source>
        <dbReference type="SAM" id="MobiDB-lite"/>
    </source>
</evidence>
<feature type="region of interest" description="Disordered" evidence="1">
    <location>
        <begin position="217"/>
        <end position="258"/>
    </location>
</feature>
<sequence length="356" mass="41029">MQTKTLGQRQIFGMKRESLQGKVQTFYQDTQNTAAVVEYAIAVMIRNAFVIGDFSLIFAELIHEIYLHAELIHEIYLHAEPTDLLRRFCPFFENYFDRGEWKLVKARMFKNVKEYHKVDTSLRLYKNYLQEKTTPVEELNGQQYKLISVFEDANGKLHTWNLGDADPNIAIEKADALLELLTTLTIFKKAGVRRFVKVEKSDIVNCTRKSLVQKKKVQEEAAVDEHPSTENKIVNSDSHSTNTSSEVENVSQALGKKANCERLPEKVAEVGALSEKNSNSTALMTEEQATSSPKKQVTASAPSQKTVYKKPKSEKQKKREYKDELIKETKYGKKKKSESRKKKKNKKEDKKRKKRR</sequence>
<feature type="compositionally biased region" description="Basic and acidic residues" evidence="1">
    <location>
        <begin position="320"/>
        <end position="331"/>
    </location>
</feature>
<feature type="compositionally biased region" description="Polar residues" evidence="1">
    <location>
        <begin position="275"/>
        <end position="306"/>
    </location>
</feature>
<feature type="region of interest" description="Disordered" evidence="1">
    <location>
        <begin position="270"/>
        <end position="356"/>
    </location>
</feature>
<evidence type="ECO:0000313" key="3">
    <source>
        <dbReference type="Proteomes" id="UP000664495"/>
    </source>
</evidence>
<organism evidence="2 3">
    <name type="scientific">Candidatus Enterococcus murrayae</name>
    <dbReference type="NCBI Taxonomy" id="2815321"/>
    <lineage>
        <taxon>Bacteria</taxon>
        <taxon>Bacillati</taxon>
        <taxon>Bacillota</taxon>
        <taxon>Bacilli</taxon>
        <taxon>Lactobacillales</taxon>
        <taxon>Enterococcaceae</taxon>
        <taxon>Enterococcus</taxon>
    </lineage>
</organism>
<feature type="compositionally biased region" description="Polar residues" evidence="1">
    <location>
        <begin position="230"/>
        <end position="252"/>
    </location>
</feature>
<feature type="compositionally biased region" description="Basic residues" evidence="1">
    <location>
        <begin position="332"/>
        <end position="356"/>
    </location>
</feature>
<feature type="compositionally biased region" description="Basic residues" evidence="1">
    <location>
        <begin position="307"/>
        <end position="319"/>
    </location>
</feature>
<dbReference type="Proteomes" id="UP000664495">
    <property type="component" value="Unassembled WGS sequence"/>
</dbReference>
<name>A0ABS3HCC6_9ENTE</name>
<gene>
    <name evidence="2" type="ORF">JZO85_02390</name>
</gene>
<comment type="caution">
    <text evidence="2">The sequence shown here is derived from an EMBL/GenBank/DDBJ whole genome shotgun (WGS) entry which is preliminary data.</text>
</comment>
<keyword evidence="3" id="KW-1185">Reference proteome</keyword>
<proteinExistence type="predicted"/>
<accession>A0ABS3HCC6</accession>
<reference evidence="2 3" key="1">
    <citation type="submission" date="2021-03" db="EMBL/GenBank/DDBJ databases">
        <title>Enterococcal diversity collection.</title>
        <authorList>
            <person name="Gilmore M.S."/>
            <person name="Schwartzman J."/>
            <person name="Van Tyne D."/>
            <person name="Martin M."/>
            <person name="Earl A.M."/>
            <person name="Manson A.L."/>
            <person name="Straub T."/>
            <person name="Salamzade R."/>
            <person name="Saavedra J."/>
            <person name="Lebreton F."/>
            <person name="Prichula J."/>
            <person name="Schaufler K."/>
            <person name="Gaca A."/>
            <person name="Sgardioli B."/>
            <person name="Wagenaar J."/>
            <person name="Strong T."/>
        </authorList>
    </citation>
    <scope>NUCLEOTIDE SEQUENCE [LARGE SCALE GENOMIC DNA]</scope>
    <source>
        <strain evidence="2 3">MJM16</strain>
    </source>
</reference>
<evidence type="ECO:0000313" key="2">
    <source>
        <dbReference type="EMBL" id="MBO0451099.1"/>
    </source>
</evidence>
<feature type="compositionally biased region" description="Basic and acidic residues" evidence="1">
    <location>
        <begin position="217"/>
        <end position="229"/>
    </location>
</feature>
<protein>
    <submittedName>
        <fullName evidence="2">Glycosyltransferase family 1 protein</fullName>
    </submittedName>
</protein>